<dbReference type="InterPro" id="IPR004046">
    <property type="entry name" value="GST_C"/>
</dbReference>
<dbReference type="STRING" id="1122133.SAMN02745157_0408"/>
<keyword evidence="2 6" id="KW-0808">Transferase</keyword>
<dbReference type="PANTHER" id="PTHR44051:SF19">
    <property type="entry name" value="DISULFIDE-BOND OXIDOREDUCTASE YFCG"/>
    <property type="match status" value="1"/>
</dbReference>
<comment type="similarity">
    <text evidence="1 3">Belongs to the GST superfamily.</text>
</comment>
<evidence type="ECO:0000259" key="5">
    <source>
        <dbReference type="PROSITE" id="PS50405"/>
    </source>
</evidence>
<evidence type="ECO:0000313" key="6">
    <source>
        <dbReference type="EMBL" id="SHE54529.1"/>
    </source>
</evidence>
<dbReference type="RefSeq" id="WP_073051017.1">
    <property type="nucleotide sequence ID" value="NZ_FQUP01000001.1"/>
</dbReference>
<dbReference type="SFLD" id="SFLDG00358">
    <property type="entry name" value="Main_(cytGST)"/>
    <property type="match status" value="1"/>
</dbReference>
<dbReference type="Proteomes" id="UP000184485">
    <property type="component" value="Unassembled WGS sequence"/>
</dbReference>
<dbReference type="OrthoDB" id="9810080at2"/>
<dbReference type="SUPFAM" id="SSF52833">
    <property type="entry name" value="Thioredoxin-like"/>
    <property type="match status" value="1"/>
</dbReference>
<dbReference type="InterPro" id="IPR036249">
    <property type="entry name" value="Thioredoxin-like_sf"/>
</dbReference>
<dbReference type="SUPFAM" id="SSF47616">
    <property type="entry name" value="GST C-terminal domain-like"/>
    <property type="match status" value="1"/>
</dbReference>
<dbReference type="InterPro" id="IPR040079">
    <property type="entry name" value="Glutathione_S-Trfase"/>
</dbReference>
<keyword evidence="7" id="KW-1185">Reference proteome</keyword>
<dbReference type="Pfam" id="PF00043">
    <property type="entry name" value="GST_C"/>
    <property type="match status" value="1"/>
</dbReference>
<sequence length="206" mass="22730">MLTVWGRTNSTNVKKVLWCLEEMGLAYENIPAGGAFGMVQDPAYRAMNPNGLVPTLKDGEFVLWESNAIVRYLAARYAPGDLAATDPGERALADRWMDWTSSTIAPAIAPIIWGLLRTKPENRDPAAIEAARKRASEALAIADEALGRMPYLSGDRFGMGDIPLGCFAYAWFGLPIERPDLPALTAWYDRLAERPAYRKVVMVPLT</sequence>
<dbReference type="FunFam" id="3.40.30.10:FF:000039">
    <property type="entry name" value="Glutathione S-transferase domain"/>
    <property type="match status" value="1"/>
</dbReference>
<dbReference type="Gene3D" id="1.20.1050.10">
    <property type="match status" value="1"/>
</dbReference>
<gene>
    <name evidence="6" type="ORF">SAMN02745157_0408</name>
</gene>
<protein>
    <submittedName>
        <fullName evidence="6">Glutathione S-transferase</fullName>
    </submittedName>
</protein>
<dbReference type="PROSITE" id="PS50404">
    <property type="entry name" value="GST_NTER"/>
    <property type="match status" value="1"/>
</dbReference>
<feature type="domain" description="GST C-terminal" evidence="5">
    <location>
        <begin position="86"/>
        <end position="206"/>
    </location>
</feature>
<dbReference type="GO" id="GO:0016740">
    <property type="term" value="F:transferase activity"/>
    <property type="evidence" value="ECO:0007669"/>
    <property type="project" value="UniProtKB-KW"/>
</dbReference>
<name>A0A1M4UCR1_9HYPH</name>
<proteinExistence type="inferred from homology"/>
<dbReference type="Gene3D" id="3.40.30.10">
    <property type="entry name" value="Glutaredoxin"/>
    <property type="match status" value="1"/>
</dbReference>
<dbReference type="CDD" id="cd03180">
    <property type="entry name" value="GST_C_2"/>
    <property type="match status" value="1"/>
</dbReference>
<evidence type="ECO:0000256" key="1">
    <source>
        <dbReference type="ARBA" id="ARBA00007409"/>
    </source>
</evidence>
<dbReference type="PANTHER" id="PTHR44051">
    <property type="entry name" value="GLUTATHIONE S-TRANSFERASE-RELATED"/>
    <property type="match status" value="1"/>
</dbReference>
<dbReference type="SFLD" id="SFLDS00019">
    <property type="entry name" value="Glutathione_Transferase_(cytos"/>
    <property type="match status" value="1"/>
</dbReference>
<dbReference type="PROSITE" id="PS50405">
    <property type="entry name" value="GST_CTER"/>
    <property type="match status" value="1"/>
</dbReference>
<feature type="domain" description="GST N-terminal" evidence="4">
    <location>
        <begin position="1"/>
        <end position="81"/>
    </location>
</feature>
<reference evidence="6 7" key="1">
    <citation type="submission" date="2016-11" db="EMBL/GenBank/DDBJ databases">
        <authorList>
            <person name="Jaros S."/>
            <person name="Januszkiewicz K."/>
            <person name="Wedrychowicz H."/>
        </authorList>
    </citation>
    <scope>NUCLEOTIDE SEQUENCE [LARGE SCALE GENOMIC DNA]</scope>
    <source>
        <strain evidence="6 7">DSM 19436</strain>
    </source>
</reference>
<organism evidence="6 7">
    <name type="scientific">Kaistia soli DSM 19436</name>
    <dbReference type="NCBI Taxonomy" id="1122133"/>
    <lineage>
        <taxon>Bacteria</taxon>
        <taxon>Pseudomonadati</taxon>
        <taxon>Pseudomonadota</taxon>
        <taxon>Alphaproteobacteria</taxon>
        <taxon>Hyphomicrobiales</taxon>
        <taxon>Kaistiaceae</taxon>
        <taxon>Kaistia</taxon>
    </lineage>
</organism>
<accession>A0A1M4UCR1</accession>
<evidence type="ECO:0000313" key="7">
    <source>
        <dbReference type="Proteomes" id="UP000184485"/>
    </source>
</evidence>
<dbReference type="InterPro" id="IPR004045">
    <property type="entry name" value="Glutathione_S-Trfase_N"/>
</dbReference>
<evidence type="ECO:0000256" key="2">
    <source>
        <dbReference type="ARBA" id="ARBA00022679"/>
    </source>
</evidence>
<dbReference type="CDD" id="cd03047">
    <property type="entry name" value="GST_N_2"/>
    <property type="match status" value="1"/>
</dbReference>
<evidence type="ECO:0000256" key="3">
    <source>
        <dbReference type="RuleBase" id="RU003494"/>
    </source>
</evidence>
<dbReference type="EMBL" id="FQUP01000001">
    <property type="protein sequence ID" value="SHE54529.1"/>
    <property type="molecule type" value="Genomic_DNA"/>
</dbReference>
<dbReference type="AlphaFoldDB" id="A0A1M4UCR1"/>
<dbReference type="Pfam" id="PF02798">
    <property type="entry name" value="GST_N"/>
    <property type="match status" value="1"/>
</dbReference>
<dbReference type="InterPro" id="IPR010987">
    <property type="entry name" value="Glutathione-S-Trfase_C-like"/>
</dbReference>
<dbReference type="SFLD" id="SFLDG01150">
    <property type="entry name" value="Main.1:_Beta-like"/>
    <property type="match status" value="1"/>
</dbReference>
<evidence type="ECO:0000259" key="4">
    <source>
        <dbReference type="PROSITE" id="PS50404"/>
    </source>
</evidence>
<dbReference type="InterPro" id="IPR036282">
    <property type="entry name" value="Glutathione-S-Trfase_C_sf"/>
</dbReference>